<feature type="compositionally biased region" description="Basic and acidic residues" evidence="1">
    <location>
        <begin position="268"/>
        <end position="287"/>
    </location>
</feature>
<evidence type="ECO:0000313" key="5">
    <source>
        <dbReference type="Proteomes" id="UP000249557"/>
    </source>
</evidence>
<keyword evidence="2" id="KW-0472">Membrane</keyword>
<dbReference type="NCBIfam" id="TIGR02098">
    <property type="entry name" value="MJ0042_CXXC"/>
    <property type="match status" value="1"/>
</dbReference>
<keyword evidence="2" id="KW-1133">Transmembrane helix</keyword>
<organism evidence="4 5">
    <name type="scientific">Micavibrio aeruginosavorus</name>
    <dbReference type="NCBI Taxonomy" id="349221"/>
    <lineage>
        <taxon>Bacteria</taxon>
        <taxon>Pseudomonadati</taxon>
        <taxon>Bdellovibrionota</taxon>
        <taxon>Bdellovibrionia</taxon>
        <taxon>Bdellovibrionales</taxon>
        <taxon>Pseudobdellovibrionaceae</taxon>
        <taxon>Micavibrio</taxon>
    </lineage>
</organism>
<reference evidence="4 5" key="1">
    <citation type="submission" date="2017-08" db="EMBL/GenBank/DDBJ databases">
        <title>Infants hospitalized years apart are colonized by the same room-sourced microbial strains.</title>
        <authorList>
            <person name="Brooks B."/>
            <person name="Olm M.R."/>
            <person name="Firek B.A."/>
            <person name="Baker R."/>
            <person name="Thomas B.C."/>
            <person name="Morowitz M.J."/>
            <person name="Banfield J.F."/>
        </authorList>
    </citation>
    <scope>NUCLEOTIDE SEQUENCE [LARGE SCALE GENOMIC DNA]</scope>
    <source>
        <strain evidence="4">S2_018_000_R2_104</strain>
    </source>
</reference>
<dbReference type="Pfam" id="PF13717">
    <property type="entry name" value="Zn_ribbon_4"/>
    <property type="match status" value="1"/>
</dbReference>
<feature type="domain" description="Zinc finger/thioredoxin putative" evidence="3">
    <location>
        <begin position="1"/>
        <end position="36"/>
    </location>
</feature>
<accession>A0A2W5A6Q6</accession>
<dbReference type="EMBL" id="QFNK01000005">
    <property type="protein sequence ID" value="PZO88892.1"/>
    <property type="molecule type" value="Genomic_DNA"/>
</dbReference>
<keyword evidence="2" id="KW-0812">Transmembrane</keyword>
<evidence type="ECO:0000256" key="1">
    <source>
        <dbReference type="SAM" id="MobiDB-lite"/>
    </source>
</evidence>
<protein>
    <recommendedName>
        <fullName evidence="3">Zinc finger/thioredoxin putative domain-containing protein</fullName>
    </recommendedName>
</protein>
<dbReference type="Proteomes" id="UP000249557">
    <property type="component" value="Unassembled WGS sequence"/>
</dbReference>
<evidence type="ECO:0000313" key="4">
    <source>
        <dbReference type="EMBL" id="PZO88892.1"/>
    </source>
</evidence>
<dbReference type="AlphaFoldDB" id="A0A2W5A6Q6"/>
<name>A0A2W5A6Q6_9BACT</name>
<dbReference type="InterPro" id="IPR011723">
    <property type="entry name" value="Znf/thioredoxin_put"/>
</dbReference>
<gene>
    <name evidence="4" type="ORF">DI626_00705</name>
</gene>
<comment type="caution">
    <text evidence="4">The sequence shown here is derived from an EMBL/GenBank/DDBJ whole genome shotgun (WGS) entry which is preliminary data.</text>
</comment>
<evidence type="ECO:0000259" key="3">
    <source>
        <dbReference type="Pfam" id="PF13717"/>
    </source>
</evidence>
<sequence length="295" mass="31173">MILTCPACTMRYIVSEGAVGSTGRRVRCANCGNQWFQEPEQNLDEALFSEDTPFEAPFPEIPVQDDEASDFQSILRKEIEAAPIPDGVKPQQDAEHDPVLAEIQRANAAKKEKAAGKRGDALAGYATAAAIVIIVFAAFLMASQSVSRIWPASAMIYSMFGLPVTLPGEGLSLASLEAEIKDGKIVMRGTINNLKSTDMDVPPVMATVTDLNGKAMQDILIAPPVSRLKGEGSAQFSASYPKIPDGAVSVNFAFSALSAVAPAGGEGNTEKEKTEAGKTAAPEEGHAADATQNHH</sequence>
<proteinExistence type="predicted"/>
<evidence type="ECO:0000256" key="2">
    <source>
        <dbReference type="SAM" id="Phobius"/>
    </source>
</evidence>
<feature type="transmembrane region" description="Helical" evidence="2">
    <location>
        <begin position="121"/>
        <end position="142"/>
    </location>
</feature>
<feature type="region of interest" description="Disordered" evidence="1">
    <location>
        <begin position="263"/>
        <end position="295"/>
    </location>
</feature>